<keyword evidence="1" id="KW-0472">Membrane</keyword>
<keyword evidence="3" id="KW-1185">Reference proteome</keyword>
<organism evidence="2 3">
    <name type="scientific">Campylobacter anatolicus</name>
    <dbReference type="NCBI Taxonomy" id="2829105"/>
    <lineage>
        <taxon>Bacteria</taxon>
        <taxon>Pseudomonadati</taxon>
        <taxon>Campylobacterota</taxon>
        <taxon>Epsilonproteobacteria</taxon>
        <taxon>Campylobacterales</taxon>
        <taxon>Campylobacteraceae</taxon>
        <taxon>Campylobacter</taxon>
    </lineage>
</organism>
<dbReference type="Proteomes" id="UP000682951">
    <property type="component" value="Unassembled WGS sequence"/>
</dbReference>
<dbReference type="RefSeq" id="WP_212142156.1">
    <property type="nucleotide sequence ID" value="NZ_JAGSSW010000006.1"/>
</dbReference>
<proteinExistence type="predicted"/>
<feature type="transmembrane region" description="Helical" evidence="1">
    <location>
        <begin position="30"/>
        <end position="50"/>
    </location>
</feature>
<keyword evidence="1" id="KW-0812">Transmembrane</keyword>
<dbReference type="EMBL" id="JAGSSW010000006">
    <property type="protein sequence ID" value="MBR8464201.1"/>
    <property type="molecule type" value="Genomic_DNA"/>
</dbReference>
<protein>
    <recommendedName>
        <fullName evidence="4">DsbI-accessory protein Dba</fullName>
    </recommendedName>
</protein>
<evidence type="ECO:0000313" key="3">
    <source>
        <dbReference type="Proteomes" id="UP000682951"/>
    </source>
</evidence>
<accession>A0ABS5HIV5</accession>
<name>A0ABS5HIV5_9BACT</name>
<evidence type="ECO:0000256" key="1">
    <source>
        <dbReference type="SAM" id="Phobius"/>
    </source>
</evidence>
<keyword evidence="1" id="KW-1133">Transmembrane helix</keyword>
<reference evidence="2 3" key="1">
    <citation type="submission" date="2021-04" db="EMBL/GenBank/DDBJ databases">
        <title>Molecular and phenotypic characterization and identification of bacterial isolates recovered from the Anatolian ground squirrels (Spermophilus xanthoprymnus) and which have the potential to form a new species in the Campylobacter genus.</title>
        <authorList>
            <person name="Aydin F."/>
            <person name="Abay S."/>
            <person name="Kayman T."/>
            <person name="Karakaya E."/>
            <person name="Mustak H.K."/>
            <person name="Mustak I.B."/>
            <person name="Bilgin N."/>
            <person name="Duzler A."/>
            <person name="Sahin O."/>
            <person name="Guran O."/>
            <person name="Saticioglu I.B."/>
        </authorList>
    </citation>
    <scope>NUCLEOTIDE SEQUENCE [LARGE SCALE GENOMIC DNA]</scope>
    <source>
        <strain evidence="3">faydin-G24</strain>
    </source>
</reference>
<evidence type="ECO:0000313" key="2">
    <source>
        <dbReference type="EMBL" id="MBR8464201.1"/>
    </source>
</evidence>
<sequence>MEFLELSLFLVASLLLYFKPENKGLATCLAILGCSILVALEFYINLWVVVPIGNF</sequence>
<comment type="caution">
    <text evidence="2">The sequence shown here is derived from an EMBL/GenBank/DDBJ whole genome shotgun (WGS) entry which is preliminary data.</text>
</comment>
<gene>
    <name evidence="2" type="ORF">KDD93_06455</name>
</gene>
<evidence type="ECO:0008006" key="4">
    <source>
        <dbReference type="Google" id="ProtNLM"/>
    </source>
</evidence>